<dbReference type="GO" id="GO:0044547">
    <property type="term" value="F:DNA topoisomerase binding"/>
    <property type="evidence" value="ECO:0007669"/>
    <property type="project" value="TreeGrafter"/>
</dbReference>
<protein>
    <submittedName>
        <fullName evidence="4">HTH_48 domain-containing protein</fullName>
    </submittedName>
</protein>
<dbReference type="GO" id="GO:0031297">
    <property type="term" value="P:replication fork processing"/>
    <property type="evidence" value="ECO:0007669"/>
    <property type="project" value="TreeGrafter"/>
</dbReference>
<dbReference type="GO" id="GO:0015074">
    <property type="term" value="P:DNA integration"/>
    <property type="evidence" value="ECO:0007669"/>
    <property type="project" value="TreeGrafter"/>
</dbReference>
<dbReference type="GO" id="GO:0035861">
    <property type="term" value="C:site of double-strand break"/>
    <property type="evidence" value="ECO:0007669"/>
    <property type="project" value="TreeGrafter"/>
</dbReference>
<accession>A0A3P8DA64</accession>
<dbReference type="GO" id="GO:0042800">
    <property type="term" value="F:histone H3K4 methyltransferase activity"/>
    <property type="evidence" value="ECO:0007669"/>
    <property type="project" value="TreeGrafter"/>
</dbReference>
<evidence type="ECO:0000313" key="2">
    <source>
        <dbReference type="EMBL" id="VDP48192.1"/>
    </source>
</evidence>
<dbReference type="Proteomes" id="UP000050761">
    <property type="component" value="Unassembled WGS sequence"/>
</dbReference>
<dbReference type="Gene3D" id="1.10.10.10">
    <property type="entry name" value="Winged helix-like DNA-binding domain superfamily/Winged helix DNA-binding domain"/>
    <property type="match status" value="1"/>
</dbReference>
<dbReference type="WBParaSite" id="HPBE_0002494901-mRNA-1">
    <property type="protein sequence ID" value="HPBE_0002494901-mRNA-1"/>
    <property type="gene ID" value="HPBE_0002494901"/>
</dbReference>
<proteinExistence type="predicted"/>
<dbReference type="PANTHER" id="PTHR46060:SF2">
    <property type="entry name" value="HISTONE-LYSINE N-METHYLTRANSFERASE SETMAR"/>
    <property type="match status" value="1"/>
</dbReference>
<dbReference type="GO" id="GO:0003690">
    <property type="term" value="F:double-stranded DNA binding"/>
    <property type="evidence" value="ECO:0007669"/>
    <property type="project" value="TreeGrafter"/>
</dbReference>
<dbReference type="GO" id="GO:0000729">
    <property type="term" value="P:DNA double-strand break processing"/>
    <property type="evidence" value="ECO:0007669"/>
    <property type="project" value="TreeGrafter"/>
</dbReference>
<evidence type="ECO:0000313" key="4">
    <source>
        <dbReference type="WBParaSite" id="HPBE_0002494901-mRNA-1"/>
    </source>
</evidence>
<dbReference type="EMBL" id="UZAH01037108">
    <property type="protein sequence ID" value="VDP48192.1"/>
    <property type="molecule type" value="Genomic_DNA"/>
</dbReference>
<evidence type="ECO:0000313" key="3">
    <source>
        <dbReference type="Proteomes" id="UP000050761"/>
    </source>
</evidence>
<dbReference type="PANTHER" id="PTHR46060">
    <property type="entry name" value="MARINER MOS1 TRANSPOSASE-LIKE PROTEIN"/>
    <property type="match status" value="1"/>
</dbReference>
<gene>
    <name evidence="2" type="ORF">HPBE_LOCUS24948</name>
</gene>
<dbReference type="OrthoDB" id="5872915at2759"/>
<dbReference type="GO" id="GO:0003697">
    <property type="term" value="F:single-stranded DNA binding"/>
    <property type="evidence" value="ECO:0007669"/>
    <property type="project" value="TreeGrafter"/>
</dbReference>
<dbReference type="GO" id="GO:0000793">
    <property type="term" value="C:condensed chromosome"/>
    <property type="evidence" value="ECO:0007669"/>
    <property type="project" value="TreeGrafter"/>
</dbReference>
<reference evidence="4" key="2">
    <citation type="submission" date="2019-09" db="UniProtKB">
        <authorList>
            <consortium name="WormBaseParasite"/>
        </authorList>
    </citation>
    <scope>IDENTIFICATION</scope>
</reference>
<dbReference type="Gene3D" id="1.10.10.1450">
    <property type="match status" value="1"/>
</dbReference>
<dbReference type="AlphaFoldDB" id="A0A183GQH9"/>
<dbReference type="GO" id="GO:0000014">
    <property type="term" value="F:single-stranded DNA endodeoxyribonuclease activity"/>
    <property type="evidence" value="ECO:0007669"/>
    <property type="project" value="TreeGrafter"/>
</dbReference>
<dbReference type="InterPro" id="IPR052709">
    <property type="entry name" value="Transposase-MT_Hybrid"/>
</dbReference>
<organism evidence="3 4">
    <name type="scientific">Heligmosomoides polygyrus</name>
    <name type="common">Parasitic roundworm</name>
    <dbReference type="NCBI Taxonomy" id="6339"/>
    <lineage>
        <taxon>Eukaryota</taxon>
        <taxon>Metazoa</taxon>
        <taxon>Ecdysozoa</taxon>
        <taxon>Nematoda</taxon>
        <taxon>Chromadorea</taxon>
        <taxon>Rhabditida</taxon>
        <taxon>Rhabditina</taxon>
        <taxon>Rhabditomorpha</taxon>
        <taxon>Strongyloidea</taxon>
        <taxon>Heligmosomidae</taxon>
        <taxon>Heligmosomoides</taxon>
    </lineage>
</organism>
<dbReference type="Pfam" id="PF17906">
    <property type="entry name" value="HTH_48"/>
    <property type="match status" value="1"/>
</dbReference>
<name>A0A183GQH9_HELPZ</name>
<dbReference type="GO" id="GO:0005634">
    <property type="term" value="C:nucleus"/>
    <property type="evidence" value="ECO:0007669"/>
    <property type="project" value="TreeGrafter"/>
</dbReference>
<feature type="domain" description="Mos1 transposase HTH" evidence="1">
    <location>
        <begin position="5"/>
        <end position="54"/>
    </location>
</feature>
<dbReference type="InterPro" id="IPR041426">
    <property type="entry name" value="Mos1_HTH"/>
</dbReference>
<sequence length="134" mass="15488">MENSKEYIRGLLLYDFKFGESAAASCLRINGAFGEGTVFDRTARDWFARFREGELNLQESIRSGRESDVDNDRMQQLVESDPWRSTRELAQNLGVHYATIARHIHQLGKVHKLAQWVPHDLTERGRQRRAEVAT</sequence>
<keyword evidence="3" id="KW-1185">Reference proteome</keyword>
<dbReference type="GO" id="GO:0046975">
    <property type="term" value="F:histone H3K36 methyltransferase activity"/>
    <property type="evidence" value="ECO:0007669"/>
    <property type="project" value="TreeGrafter"/>
</dbReference>
<dbReference type="GO" id="GO:0044774">
    <property type="term" value="P:mitotic DNA integrity checkpoint signaling"/>
    <property type="evidence" value="ECO:0007669"/>
    <property type="project" value="TreeGrafter"/>
</dbReference>
<accession>A0A183GQH9</accession>
<reference evidence="2 3" key="1">
    <citation type="submission" date="2018-11" db="EMBL/GenBank/DDBJ databases">
        <authorList>
            <consortium name="Pathogen Informatics"/>
        </authorList>
    </citation>
    <scope>NUCLEOTIDE SEQUENCE [LARGE SCALE GENOMIC DNA]</scope>
</reference>
<evidence type="ECO:0000259" key="1">
    <source>
        <dbReference type="Pfam" id="PF17906"/>
    </source>
</evidence>
<dbReference type="GO" id="GO:0006303">
    <property type="term" value="P:double-strand break repair via nonhomologous end joining"/>
    <property type="evidence" value="ECO:0007669"/>
    <property type="project" value="TreeGrafter"/>
</dbReference>
<dbReference type="InterPro" id="IPR036388">
    <property type="entry name" value="WH-like_DNA-bd_sf"/>
</dbReference>